<evidence type="ECO:0000313" key="10">
    <source>
        <dbReference type="Proteomes" id="UP000697297"/>
    </source>
</evidence>
<feature type="transmembrane region" description="Helical" evidence="8">
    <location>
        <begin position="154"/>
        <end position="174"/>
    </location>
</feature>
<evidence type="ECO:0008006" key="11">
    <source>
        <dbReference type="Google" id="ProtNLM"/>
    </source>
</evidence>
<evidence type="ECO:0000256" key="4">
    <source>
        <dbReference type="ARBA" id="ARBA00022692"/>
    </source>
</evidence>
<evidence type="ECO:0000256" key="3">
    <source>
        <dbReference type="ARBA" id="ARBA00022448"/>
    </source>
</evidence>
<keyword evidence="7 8" id="KW-0472">Membrane</keyword>
<evidence type="ECO:0000256" key="5">
    <source>
        <dbReference type="ARBA" id="ARBA00022989"/>
    </source>
</evidence>
<keyword evidence="10" id="KW-1185">Reference proteome</keyword>
<comment type="similarity">
    <text evidence="2 8">Belongs to the ZIP transporter (TC 2.A.5) family.</text>
</comment>
<keyword evidence="6 8" id="KW-0406">Ion transport</keyword>
<keyword evidence="4 8" id="KW-0812">Transmembrane</keyword>
<feature type="transmembrane region" description="Helical" evidence="8">
    <location>
        <begin position="105"/>
        <end position="126"/>
    </location>
</feature>
<dbReference type="PANTHER" id="PTHR11040">
    <property type="entry name" value="ZINC/IRON TRANSPORTER"/>
    <property type="match status" value="1"/>
</dbReference>
<proteinExistence type="inferred from homology"/>
<evidence type="ECO:0000256" key="6">
    <source>
        <dbReference type="ARBA" id="ARBA00023065"/>
    </source>
</evidence>
<protein>
    <recommendedName>
        <fullName evidence="11">Zinc-regulated transporter 1</fullName>
    </recommendedName>
</protein>
<evidence type="ECO:0000256" key="7">
    <source>
        <dbReference type="ARBA" id="ARBA00023136"/>
    </source>
</evidence>
<name>A0ABQ7RKY9_9ASCO</name>
<keyword evidence="3 8" id="KW-0813">Transport</keyword>
<feature type="transmembrane region" description="Helical" evidence="8">
    <location>
        <begin position="335"/>
        <end position="355"/>
    </location>
</feature>
<dbReference type="EMBL" id="JAHLUN010000002">
    <property type="protein sequence ID" value="KAG7767873.1"/>
    <property type="molecule type" value="Genomic_DNA"/>
</dbReference>
<sequence length="388" mass="42774">MASVELFLVLIFTHHQGREKWYKRTDFSSSAPMRYSPANITVDSDEVTDAWKVCVMNGVYFGGNEYSGSLGVRVSSVFVILFVSTCFTMFPLVARRIKSLRIPELAYLLARHFGSGVILATAYVHLMDPAYEEIGPSSCVGMSGHWADYSWPPALMLISVATIFTLDVYSEVYVEQKYGPMRQVSVVDVIAGNRGDDDLEQELTRQRSVSKDDFTVSDESMVEVSFRTQIAAFLILEFGVVFHSVMIGLNLGACGYNDFRVLYPAMVFHQSFEGLGIGARLSAIPFAADKKSWPWLLCLLYGLTTPICVAIGIGVRTTYNPNSFAGNIVQGVLNSISAGILMYTALVELIARDFLFGPERPKTLGRATLLLAFLFSGAGIMALLGKWA</sequence>
<keyword evidence="5 8" id="KW-1133">Transmembrane helix</keyword>
<comment type="subcellular location">
    <subcellularLocation>
        <location evidence="1 8">Membrane</location>
        <topology evidence="1 8">Multi-pass membrane protein</topology>
    </subcellularLocation>
</comment>
<dbReference type="Proteomes" id="UP000697297">
    <property type="component" value="Unassembled WGS sequence"/>
</dbReference>
<dbReference type="InterPro" id="IPR004698">
    <property type="entry name" value="Zn/Fe_permease_fun/pln"/>
</dbReference>
<feature type="transmembrane region" description="Helical" evidence="8">
    <location>
        <begin position="367"/>
        <end position="385"/>
    </location>
</feature>
<comment type="caution">
    <text evidence="8">Lacks conserved residue(s) required for the propagation of feature annotation.</text>
</comment>
<evidence type="ECO:0000256" key="1">
    <source>
        <dbReference type="ARBA" id="ARBA00004141"/>
    </source>
</evidence>
<evidence type="ECO:0000256" key="8">
    <source>
        <dbReference type="RuleBase" id="RU362088"/>
    </source>
</evidence>
<feature type="transmembrane region" description="Helical" evidence="8">
    <location>
        <begin position="293"/>
        <end position="315"/>
    </location>
</feature>
<dbReference type="NCBIfam" id="TIGR00820">
    <property type="entry name" value="zip"/>
    <property type="match status" value="1"/>
</dbReference>
<comment type="caution">
    <text evidence="9">The sequence shown here is derived from an EMBL/GenBank/DDBJ whole genome shotgun (WGS) entry which is preliminary data.</text>
</comment>
<reference evidence="9 10" key="1">
    <citation type="journal article" date="2021" name="G3 (Bethesda)">
        <title>Genomic diversity, chromosomal rearrangements, and interspecies hybridization in the ogataea polymorpha species complex.</title>
        <authorList>
            <person name="Hanson S.J."/>
            <person name="Cinneide E.O."/>
            <person name="Salzberg L.I."/>
            <person name="Wolfe K.H."/>
            <person name="McGowan J."/>
            <person name="Fitzpatrick D.A."/>
            <person name="Matlin K."/>
        </authorList>
    </citation>
    <scope>NUCLEOTIDE SEQUENCE [LARGE SCALE GENOMIC DNA]</scope>
    <source>
        <strain evidence="9">81-436-3</strain>
    </source>
</reference>
<gene>
    <name evidence="9" type="ORF">KL946_000691</name>
</gene>
<organism evidence="9 10">
    <name type="scientific">Ogataea haglerorum</name>
    <dbReference type="NCBI Taxonomy" id="1937702"/>
    <lineage>
        <taxon>Eukaryota</taxon>
        <taxon>Fungi</taxon>
        <taxon>Dikarya</taxon>
        <taxon>Ascomycota</taxon>
        <taxon>Saccharomycotina</taxon>
        <taxon>Pichiomycetes</taxon>
        <taxon>Pichiales</taxon>
        <taxon>Pichiaceae</taxon>
        <taxon>Ogataea</taxon>
    </lineage>
</organism>
<feature type="transmembrane region" description="Helical" evidence="8">
    <location>
        <begin position="230"/>
        <end position="249"/>
    </location>
</feature>
<evidence type="ECO:0000313" key="9">
    <source>
        <dbReference type="EMBL" id="KAG7767873.1"/>
    </source>
</evidence>
<evidence type="ECO:0000256" key="2">
    <source>
        <dbReference type="ARBA" id="ARBA00006939"/>
    </source>
</evidence>
<dbReference type="Pfam" id="PF02535">
    <property type="entry name" value="Zip"/>
    <property type="match status" value="1"/>
</dbReference>
<dbReference type="PANTHER" id="PTHR11040:SF32">
    <property type="entry name" value="ZINC-REGULATED TRANSPORTER 1"/>
    <property type="match status" value="1"/>
</dbReference>
<dbReference type="InterPro" id="IPR003689">
    <property type="entry name" value="ZIP"/>
</dbReference>
<feature type="transmembrane region" description="Helical" evidence="8">
    <location>
        <begin position="70"/>
        <end position="93"/>
    </location>
</feature>
<accession>A0ABQ7RKY9</accession>